<gene>
    <name evidence="2" type="primary">AVEN_142535_1</name>
    <name evidence="2" type="ORF">CDAR_490591</name>
</gene>
<proteinExistence type="predicted"/>
<organism evidence="2 3">
    <name type="scientific">Caerostris darwini</name>
    <dbReference type="NCBI Taxonomy" id="1538125"/>
    <lineage>
        <taxon>Eukaryota</taxon>
        <taxon>Metazoa</taxon>
        <taxon>Ecdysozoa</taxon>
        <taxon>Arthropoda</taxon>
        <taxon>Chelicerata</taxon>
        <taxon>Arachnida</taxon>
        <taxon>Araneae</taxon>
        <taxon>Araneomorphae</taxon>
        <taxon>Entelegynae</taxon>
        <taxon>Araneoidea</taxon>
        <taxon>Araneidae</taxon>
        <taxon>Caerostris</taxon>
    </lineage>
</organism>
<keyword evidence="3" id="KW-1185">Reference proteome</keyword>
<evidence type="ECO:0000313" key="3">
    <source>
        <dbReference type="Proteomes" id="UP001054837"/>
    </source>
</evidence>
<name>A0AAV4NJ43_9ARAC</name>
<reference evidence="2 3" key="1">
    <citation type="submission" date="2021-06" db="EMBL/GenBank/DDBJ databases">
        <title>Caerostris darwini draft genome.</title>
        <authorList>
            <person name="Kono N."/>
            <person name="Arakawa K."/>
        </authorList>
    </citation>
    <scope>NUCLEOTIDE SEQUENCE [LARGE SCALE GENOMIC DNA]</scope>
</reference>
<dbReference type="EMBL" id="BPLQ01001741">
    <property type="protein sequence ID" value="GIX84827.1"/>
    <property type="molecule type" value="Genomic_DNA"/>
</dbReference>
<feature type="transmembrane region" description="Helical" evidence="1">
    <location>
        <begin position="170"/>
        <end position="188"/>
    </location>
</feature>
<dbReference type="Proteomes" id="UP001054837">
    <property type="component" value="Unassembled WGS sequence"/>
</dbReference>
<feature type="transmembrane region" description="Helical" evidence="1">
    <location>
        <begin position="253"/>
        <end position="272"/>
    </location>
</feature>
<feature type="transmembrane region" description="Helical" evidence="1">
    <location>
        <begin position="220"/>
        <end position="247"/>
    </location>
</feature>
<keyword evidence="1" id="KW-0812">Transmembrane</keyword>
<dbReference type="AlphaFoldDB" id="A0AAV4NJ43"/>
<evidence type="ECO:0000256" key="1">
    <source>
        <dbReference type="SAM" id="Phobius"/>
    </source>
</evidence>
<feature type="transmembrane region" description="Helical" evidence="1">
    <location>
        <begin position="52"/>
        <end position="71"/>
    </location>
</feature>
<evidence type="ECO:0000313" key="2">
    <source>
        <dbReference type="EMBL" id="GIX84827.1"/>
    </source>
</evidence>
<sequence>METLSVPHSCKKMRIYLWIWNIPKYFYYTILFSSLMFQIALSFLVSETRREIASFMFICIQISGHISVFRSRRSIRMLLKKASAIFKVLHCFNKWRKLKTLLLFYCIVMCFIAPTLVVTYFHSQMRMNSHKKIRNSIYILEHTKEQFVIIMDVWHVFNVLTQYVTCVPVIGYYCFLCIYLKLLCYEFISKKKIFILTKDYRTFLYVYQEISQTMIFADNLLSYPAIVNVLSSMVGLFWACYSFVFFITDSLSSLYLSVVLILYSGLLLLIMLPASAANRAVKLAKDAVVSSPGWFPGHCEKLKLIVRKRFKQQELSLTLWKIYKINIPLLINTLGTLVTYGCLLGTLGTVRNSIRSTDPSNILTTDATEICD</sequence>
<keyword evidence="1" id="KW-0472">Membrane</keyword>
<feature type="transmembrane region" description="Helical" evidence="1">
    <location>
        <begin position="25"/>
        <end position="46"/>
    </location>
</feature>
<protein>
    <recommendedName>
        <fullName evidence="4">Gustatory receptor</fullName>
    </recommendedName>
</protein>
<keyword evidence="1" id="KW-1133">Transmembrane helix</keyword>
<evidence type="ECO:0008006" key="4">
    <source>
        <dbReference type="Google" id="ProtNLM"/>
    </source>
</evidence>
<feature type="transmembrane region" description="Helical" evidence="1">
    <location>
        <begin position="102"/>
        <end position="121"/>
    </location>
</feature>
<comment type="caution">
    <text evidence="2">The sequence shown here is derived from an EMBL/GenBank/DDBJ whole genome shotgun (WGS) entry which is preliminary data.</text>
</comment>
<accession>A0AAV4NJ43</accession>